<dbReference type="Pfam" id="PF07228">
    <property type="entry name" value="SpoIIE"/>
    <property type="match status" value="1"/>
</dbReference>
<organism evidence="2 3">
    <name type="scientific">Streptomyces globisporus C-1027</name>
    <dbReference type="NCBI Taxonomy" id="1172567"/>
    <lineage>
        <taxon>Bacteria</taxon>
        <taxon>Bacillati</taxon>
        <taxon>Actinomycetota</taxon>
        <taxon>Actinomycetes</taxon>
        <taxon>Kitasatosporales</taxon>
        <taxon>Streptomycetaceae</taxon>
        <taxon>Streptomyces</taxon>
    </lineage>
</organism>
<dbReference type="Gene3D" id="3.60.40.10">
    <property type="entry name" value="PPM-type phosphatase domain"/>
    <property type="match status" value="1"/>
</dbReference>
<name>A0A0U3B2B4_STRGL</name>
<dbReference type="InterPro" id="IPR001932">
    <property type="entry name" value="PPM-type_phosphatase-like_dom"/>
</dbReference>
<dbReference type="EMBL" id="CP013738">
    <property type="protein sequence ID" value="ALU91911.1"/>
    <property type="molecule type" value="Genomic_DNA"/>
</dbReference>
<evidence type="ECO:0000259" key="1">
    <source>
        <dbReference type="Pfam" id="PF07228"/>
    </source>
</evidence>
<dbReference type="InterPro" id="IPR036457">
    <property type="entry name" value="PPM-type-like_dom_sf"/>
</dbReference>
<reference evidence="2 3" key="1">
    <citation type="journal article" date="2012" name="J. Bacteriol.">
        <title>Draft genome sequence of Streptomyces globisporus C-1027, which produces an antitumor antibiotic consisting of a nine-membered enediyne with a chromoprotein.</title>
        <authorList>
            <person name="Wang L."/>
            <person name="Wang S."/>
            <person name="He Q."/>
            <person name="Yu T."/>
            <person name="Li Q."/>
            <person name="Hong B."/>
        </authorList>
    </citation>
    <scope>NUCLEOTIDE SEQUENCE [LARGE SCALE GENOMIC DNA]</scope>
    <source>
        <strain evidence="2 3">C-1027</strain>
    </source>
</reference>
<evidence type="ECO:0000313" key="2">
    <source>
        <dbReference type="EMBL" id="ALU91911.1"/>
    </source>
</evidence>
<feature type="domain" description="PPM-type phosphatase" evidence="1">
    <location>
        <begin position="2"/>
        <end position="61"/>
    </location>
</feature>
<dbReference type="Proteomes" id="UP000064183">
    <property type="component" value="Chromosome"/>
</dbReference>
<accession>A0A0U3B2B4</accession>
<dbReference type="AlphaFoldDB" id="A0A0U3B2B4"/>
<gene>
    <name evidence="2" type="ORF">WQO_00095</name>
</gene>
<proteinExistence type="predicted"/>
<sequence length="64" mass="6902">MVFFTDGLIEHPAHTIDDGLAALAELATLHASLPLQDFVDTLADHHPSDGHDDMAILALRTPET</sequence>
<dbReference type="STRING" id="1172567.WQO_00095"/>
<dbReference type="KEGG" id="sgb:WQO_00095"/>
<protein>
    <recommendedName>
        <fullName evidence="1">PPM-type phosphatase domain-containing protein</fullName>
    </recommendedName>
</protein>
<evidence type="ECO:0000313" key="3">
    <source>
        <dbReference type="Proteomes" id="UP000064183"/>
    </source>
</evidence>